<keyword evidence="4" id="KW-0539">Nucleus</keyword>
<dbReference type="InParanoid" id="A0A0D2UN54"/>
<dbReference type="InterPro" id="IPR036236">
    <property type="entry name" value="Znf_C2H2_sf"/>
</dbReference>
<dbReference type="OrthoDB" id="30343at2759"/>
<dbReference type="GO" id="GO:0005681">
    <property type="term" value="C:spliceosomal complex"/>
    <property type="evidence" value="ECO:0007669"/>
    <property type="project" value="InterPro"/>
</dbReference>
<evidence type="ECO:0000313" key="7">
    <source>
        <dbReference type="EMBL" id="KJE96456.1"/>
    </source>
</evidence>
<sequence>MSSSNKPPSQVNDLDLAFRRTWDRAEYEQRMKDRQKSEEDRRWDSDDSDDDKPKALLKGREYKIDLTSKLGKSVVLTDKDAITGAGYYCKTCDCTLKDSLTYMDHINGRKHQRNLGMSMKVERSSNDQVKARLAALAKRKNEDYDDSRPKTGQVGAHVDKKGRQDDDKQDSKPASKPKAAAAAAAAAPPSQPEEEEDSGMDPELARMMGFSGFGSSKK</sequence>
<dbReference type="GO" id="GO:0046540">
    <property type="term" value="C:U4/U6 x U5 tri-snRNP complex"/>
    <property type="evidence" value="ECO:0007669"/>
    <property type="project" value="TreeGrafter"/>
</dbReference>
<feature type="compositionally biased region" description="Basic and acidic residues" evidence="5">
    <location>
        <begin position="139"/>
        <end position="149"/>
    </location>
</feature>
<dbReference type="InterPro" id="IPR040107">
    <property type="entry name" value="Snu23"/>
</dbReference>
<dbReference type="RefSeq" id="XP_004344403.2">
    <property type="nucleotide sequence ID" value="XM_004344353.2"/>
</dbReference>
<reference evidence="8" key="1">
    <citation type="submission" date="2011-02" db="EMBL/GenBank/DDBJ databases">
        <title>The Genome Sequence of Capsaspora owczarzaki ATCC 30864.</title>
        <authorList>
            <person name="Russ C."/>
            <person name="Cuomo C."/>
            <person name="Burger G."/>
            <person name="Gray M.W."/>
            <person name="Holland P.W.H."/>
            <person name="King N."/>
            <person name="Lang F.B.F."/>
            <person name="Roger A.J."/>
            <person name="Ruiz-Trillo I."/>
            <person name="Young S.K."/>
            <person name="Zeng Q."/>
            <person name="Gargeya S."/>
            <person name="Alvarado L."/>
            <person name="Berlin A."/>
            <person name="Chapman S.B."/>
            <person name="Chen Z."/>
            <person name="Freedman E."/>
            <person name="Gellesch M."/>
            <person name="Goldberg J."/>
            <person name="Griggs A."/>
            <person name="Gujja S."/>
            <person name="Heilman E."/>
            <person name="Heiman D."/>
            <person name="Howarth C."/>
            <person name="Mehta T."/>
            <person name="Neiman D."/>
            <person name="Pearson M."/>
            <person name="Roberts A."/>
            <person name="Saif S."/>
            <person name="Shea T."/>
            <person name="Shenoy N."/>
            <person name="Sisk P."/>
            <person name="Stolte C."/>
            <person name="Sykes S."/>
            <person name="White J."/>
            <person name="Yandava C."/>
            <person name="Haas B."/>
            <person name="Nusbaum C."/>
            <person name="Birren B."/>
        </authorList>
    </citation>
    <scope>NUCLEOTIDE SEQUENCE</scope>
    <source>
        <strain evidence="8">ATCC 30864</strain>
    </source>
</reference>
<evidence type="ECO:0000256" key="3">
    <source>
        <dbReference type="ARBA" id="ARBA00022833"/>
    </source>
</evidence>
<dbReference type="InterPro" id="IPR003604">
    <property type="entry name" value="Matrin/U1-like-C_Znf_C2H2"/>
</dbReference>
<protein>
    <recommendedName>
        <fullName evidence="6">U1-type domain-containing protein</fullName>
    </recommendedName>
</protein>
<dbReference type="GO" id="GO:0008270">
    <property type="term" value="F:zinc ion binding"/>
    <property type="evidence" value="ECO:0007669"/>
    <property type="project" value="UniProtKB-KW"/>
</dbReference>
<dbReference type="eggNOG" id="KOG4727">
    <property type="taxonomic scope" value="Eukaryota"/>
</dbReference>
<feature type="domain" description="U1-type" evidence="6">
    <location>
        <begin position="84"/>
        <end position="118"/>
    </location>
</feature>
<dbReference type="FunFam" id="3.30.160.60:FF:002461">
    <property type="entry name" value="Zinc finger matrin-type protein 2"/>
    <property type="match status" value="1"/>
</dbReference>
<evidence type="ECO:0000256" key="5">
    <source>
        <dbReference type="SAM" id="MobiDB-lite"/>
    </source>
</evidence>
<dbReference type="PANTHER" id="PTHR45986">
    <property type="entry name" value="ZINC FINGER MATRIN-TYPE PROTEIN 2"/>
    <property type="match status" value="1"/>
</dbReference>
<organism evidence="7 8">
    <name type="scientific">Capsaspora owczarzaki (strain ATCC 30864)</name>
    <dbReference type="NCBI Taxonomy" id="595528"/>
    <lineage>
        <taxon>Eukaryota</taxon>
        <taxon>Filasterea</taxon>
        <taxon>Capsaspora</taxon>
    </lineage>
</organism>
<dbReference type="AlphaFoldDB" id="A0A0D2UN54"/>
<dbReference type="STRING" id="595528.A0A0D2UN54"/>
<dbReference type="GO" id="GO:0003676">
    <property type="term" value="F:nucleic acid binding"/>
    <property type="evidence" value="ECO:0007669"/>
    <property type="project" value="InterPro"/>
</dbReference>
<feature type="compositionally biased region" description="Low complexity" evidence="5">
    <location>
        <begin position="174"/>
        <end position="188"/>
    </location>
</feature>
<dbReference type="EMBL" id="KE346371">
    <property type="protein sequence ID" value="KJE96456.1"/>
    <property type="molecule type" value="Genomic_DNA"/>
</dbReference>
<dbReference type="SUPFAM" id="SSF57667">
    <property type="entry name" value="beta-beta-alpha zinc fingers"/>
    <property type="match status" value="1"/>
</dbReference>
<dbReference type="InterPro" id="IPR022755">
    <property type="entry name" value="Znf_C2H2_jaz"/>
</dbReference>
<keyword evidence="2" id="KW-0863">Zinc-finger</keyword>
<evidence type="ECO:0000256" key="4">
    <source>
        <dbReference type="ARBA" id="ARBA00023242"/>
    </source>
</evidence>
<dbReference type="PANTHER" id="PTHR45986:SF1">
    <property type="entry name" value="ZINC FINGER MATRIN-TYPE PROTEIN 2"/>
    <property type="match status" value="1"/>
</dbReference>
<dbReference type="PhylomeDB" id="A0A0D2UN54"/>
<keyword evidence="1" id="KW-0479">Metal-binding</keyword>
<evidence type="ECO:0000256" key="2">
    <source>
        <dbReference type="ARBA" id="ARBA00022771"/>
    </source>
</evidence>
<feature type="compositionally biased region" description="Basic and acidic residues" evidence="5">
    <location>
        <begin position="157"/>
        <end position="173"/>
    </location>
</feature>
<proteinExistence type="predicted"/>
<evidence type="ECO:0000313" key="8">
    <source>
        <dbReference type="Proteomes" id="UP000008743"/>
    </source>
</evidence>
<feature type="region of interest" description="Disordered" evidence="5">
    <location>
        <begin position="137"/>
        <end position="218"/>
    </location>
</feature>
<feature type="region of interest" description="Disordered" evidence="5">
    <location>
        <begin position="27"/>
        <end position="54"/>
    </location>
</feature>
<keyword evidence="3" id="KW-0862">Zinc</keyword>
<name>A0A0D2UN54_CAPO3</name>
<dbReference type="Proteomes" id="UP000008743">
    <property type="component" value="Unassembled WGS sequence"/>
</dbReference>
<keyword evidence="8" id="KW-1185">Reference proteome</keyword>
<gene>
    <name evidence="7" type="ORF">CAOG_006782</name>
</gene>
<dbReference type="SMART" id="SM00451">
    <property type="entry name" value="ZnF_U1"/>
    <property type="match status" value="1"/>
</dbReference>
<dbReference type="Pfam" id="PF12171">
    <property type="entry name" value="zf-C2H2_jaz"/>
    <property type="match status" value="1"/>
</dbReference>
<accession>A0A0D2UN54</accession>
<evidence type="ECO:0000256" key="1">
    <source>
        <dbReference type="ARBA" id="ARBA00022723"/>
    </source>
</evidence>
<dbReference type="GO" id="GO:0000398">
    <property type="term" value="P:mRNA splicing, via spliceosome"/>
    <property type="evidence" value="ECO:0007669"/>
    <property type="project" value="InterPro"/>
</dbReference>
<dbReference type="Gene3D" id="3.30.160.60">
    <property type="entry name" value="Classic Zinc Finger"/>
    <property type="match status" value="1"/>
</dbReference>
<evidence type="ECO:0000259" key="6">
    <source>
        <dbReference type="SMART" id="SM00451"/>
    </source>
</evidence>